<dbReference type="EnsemblMetazoa" id="Aqu2.1.15596_001">
    <property type="protein sequence ID" value="Aqu2.1.15596_001"/>
    <property type="gene ID" value="Aqu2.1.15596"/>
</dbReference>
<dbReference type="InParanoid" id="A0A1X7TLF4"/>
<dbReference type="OrthoDB" id="1935234at2759"/>
<organism evidence="1">
    <name type="scientific">Amphimedon queenslandica</name>
    <name type="common">Sponge</name>
    <dbReference type="NCBI Taxonomy" id="400682"/>
    <lineage>
        <taxon>Eukaryota</taxon>
        <taxon>Metazoa</taxon>
        <taxon>Porifera</taxon>
        <taxon>Demospongiae</taxon>
        <taxon>Heteroscleromorpha</taxon>
        <taxon>Haplosclerida</taxon>
        <taxon>Niphatidae</taxon>
        <taxon>Amphimedon</taxon>
    </lineage>
</organism>
<accession>A0A1X7TLF4</accession>
<sequence>MKEEEEEKENRSVKESSSKPFIRLYNGDDISGGSLFEPEEKAKLVDIVSIQSREIEALREEIRVLSLKGGHILPPAQPPNMLAGSL</sequence>
<reference evidence="1" key="1">
    <citation type="submission" date="2017-05" db="UniProtKB">
        <authorList>
            <consortium name="EnsemblMetazoa"/>
        </authorList>
    </citation>
    <scope>IDENTIFICATION</scope>
</reference>
<evidence type="ECO:0000313" key="1">
    <source>
        <dbReference type="EnsemblMetazoa" id="Aqu2.1.15596_001"/>
    </source>
</evidence>
<dbReference type="AlphaFoldDB" id="A0A1X7TLF4"/>
<proteinExistence type="predicted"/>
<name>A0A1X7TLF4_AMPQE</name>
<protein>
    <submittedName>
        <fullName evidence="1">Uncharacterized protein</fullName>
    </submittedName>
</protein>